<feature type="compositionally biased region" description="Polar residues" evidence="6">
    <location>
        <begin position="2464"/>
        <end position="2474"/>
    </location>
</feature>
<dbReference type="PANTHER" id="PTHR35116">
    <property type="entry name" value="HELICASE PROTEIN MOM1"/>
    <property type="match status" value="1"/>
</dbReference>
<feature type="compositionally biased region" description="Polar residues" evidence="6">
    <location>
        <begin position="40"/>
        <end position="53"/>
    </location>
</feature>
<sequence>MYFVARLSPNFSESFDLVSPFCKFLCGRVIGSMVKDTRSSVKASNEENSNLKGKQNGDKVTTRAGSTTPDTSSLRRSARDTSLKKKIDATPPKSRKSERLDNKPSSTPQDKKKHGTLENQNEVNSVRRSERGKKQSLSTSSRSISKKSVKSSGSTNMKGKKEKKEKSSEQSSHGTREAGKSAKQDMVSTNARSKRMDARAYRALFREKLKKANSSVVVHRERQKIPKRNTHGGSHSCKEDLNENNTCNEKSGELKSKCLKESSTRALEDSKETITKELSSKCLDEPSTRALEGPNETNSKISKEVVENDIALDFQLPSQKSFKEELLTELSNEDSDSVDAVNSATKKLKTLERNNSIPGEKMVDDHTDSVGECKLISLKRKRSMENLDSNALVRNESEKTCSSPARSVQSLSSLSGQSDQVETCGNCLKRQRVDNNSSKDFCSCVEIDQQNGKTFIEMDRGEPMGNVITDPAGNCVWCKLEKASCDIDPNACLICKVGGKLLCCEGKECRRSFHLSCLDPPLDDVPLGVWHCPMCIRRKIKFGVHAVSKGVESVWDTRETEISNADGLQRQKQYFVKFKDLAHAHNCWLPESELPLEASSLISRFNKRNQHSRWKQVWAVPQRLLQKRLLFSSKLCEEHDREVSGAELNCQYEWLVKWRGLDYKCATWELESASFLSSSDGQGLMEDYERRCEKAKFASHVSEMDEILERKRTTVVNLSQFTDRDTCGFNDNYVNYVTKLCEFWHEAKNAVVIDNQDRMVKVIAFILTLRPDVLRPFLIISTSTALGSWDDQLLRYAPSFSAVVYKGNKNVRKNIRDLEFYQGNRPLFQALICSPEVMMEDLDVLDCINWEVIVVDECQRPTISSHFEKMKFLNADMWLLVLADQLKDIKDDYHNLLSLLEGNNQVQSDNTLKTNDGDNISKLKERLLYHTAYTCTSKFVEYWVPARISNVQLELYCATLLSNAGLLVSSFKSDLLDNIHEMLVSTRKCCNHPYILEPSMGHVITKGHPEVDYLDIGIKASGKLQLLDAMLREMKKKGSRVLILFQSICGSGRDTIGDILDDFLRQRFGIDSYERIDGGLIYSKKQAALNKFNNLESGRFLFLLEVRACLPSIKLSSVDSIIIYDSDWTPMNDLRALQRITLDSQLEQIKIFRLYSSCTVEEKVLMLSLQNKTLEGNLQNISWSCANMLLMWGASNLFADLDKFLDKDKTADSLSDTAFLEEVVNDLVLLISQNARSTDEFDSHVILKVQQIEGVYCAHSPILGQSKMPSTEEQPLIFWSKLLDGKHPKWKYSSDRSLRNRKRVQQCDDSSCKSKSEIEESLRKRKKVSNSNVKVAQDEYLTNKEKEDTSEAPKHTCQNSTSLAACEDDSYIENHLSKSSLTANDISKILDYKSVGFDAVRKLIDLRKSLHHLLKPEISQLCQILKFPEHVERGVEKFFEYIMNNHHIITEPATTTLLQAFQLSLCWTAASMLEYKIDHKESLALAKKYLNFDCHRQEVYLLYSRLRCLKKIFFKHLEYYKVPESSLASESPYNVLSDNEFQKAVVTSINRIQKTCRKKFEKLKQKQQEERDEFDGTCDDEKSQMERQFQMESAVIRSCFHNSLLTRNSKLQILENEYLKQLEEYKCQMEIRCKKLEEEHNDETNKMIEMEAHWVDTLTSWLQVELLSKQILNKTKQSQNSLPVTEIFHGLGVDATVCDHLPEESKSDALHNVSGTGKGISEIPRSVSCEAIICSNAVEKCSLQTIKNGETAALDTMGSQGPSATEFDNHNRITSSNGIERNLTSEDPSYVGKEPEGVILSNLDKEISTDGSNHRCSVGAVDVASVHLPTSEEQISHSDKEAPQKLIEVVDLIEGSQRVLTVPLLPFAEGGGNGAIRNPGNEDPSGTCSLRNSDSFVDAYTDPETSPCGLNLPIREVERVPESVNLVDVRENISASQSASQELIPTSEIERLRETVNLVDVRENISASQSASQELIPIKSMVRTSEIDISSAMNASASCEALEVDCSNSENDGEDLSEPVNPCVIEDTIGNADPDVHALELSVTSSPLELAVTPTAQGNCSLLFNQAAHDEINQESSSTGFMDGIIQATEIANTNGDSEAPTSYVADQYGQEEHEEMNLQSPCTGSIDDIMQANAMVNTNGDTEAPISYVANQSIQGPQTIEPQTPMVPLATNSSVGLSQTDLSSVGGTENQMNRENHSFYQLAQTTNQPIEIPVQSIDEVLLQPVTCTAPHSTPNVAFSETRMSFLDTRILSANFDISNGLMQTTQPSVSQTPSLLHIDPLEKELEKLRKEIDINMDMHTKRKLHLKSECEKEIEEVTAQIQKKYETKLQESETEFDLRKKDLDVNYSKVLMNKILAEAFRWKYNDSRTCDSGPSLAPLMLQPLHLQNLPGPSLVVRPSFTPAIVSSHTFNAPSINLQRMATAANLSTNLPSSSPSTASTSMHVHHTSTHFSSSPMRPPYIGSISSPTGNPQVGSVIRAPAPHLQPFRPTPAPHLQPFRPTSSISAANPRGISTQHGPSNPSTIPPSFPQRPPRPSVAAPHQSIPLNRSYRPDSLEQLPTFSNTALSALDLLMDMNNRAGVNFPQNFPPPAADVTLTAPQPVPPVSTGSTQVNAVNTTGDSDVVYLSDDD</sequence>
<evidence type="ECO:0000256" key="6">
    <source>
        <dbReference type="SAM" id="MobiDB-lite"/>
    </source>
</evidence>
<dbReference type="InterPro" id="IPR049730">
    <property type="entry name" value="SNF2/RAD54-like_C"/>
</dbReference>
<feature type="domain" description="Helicase C-terminal" evidence="9">
    <location>
        <begin position="1026"/>
        <end position="1189"/>
    </location>
</feature>
<dbReference type="Pfam" id="PF25029">
    <property type="entry name" value="MOM1"/>
    <property type="match status" value="1"/>
</dbReference>
<keyword evidence="10" id="KW-0347">Helicase</keyword>
<dbReference type="CDD" id="cd15532">
    <property type="entry name" value="PHD2_CHD_II"/>
    <property type="match status" value="1"/>
</dbReference>
<feature type="compositionally biased region" description="Polar residues" evidence="6">
    <location>
        <begin position="2500"/>
        <end position="2521"/>
    </location>
</feature>
<dbReference type="GO" id="GO:0031507">
    <property type="term" value="P:heterochromatin formation"/>
    <property type="evidence" value="ECO:0007669"/>
    <property type="project" value="InterPro"/>
</dbReference>
<feature type="compositionally biased region" description="Basic and acidic residues" evidence="6">
    <location>
        <begin position="250"/>
        <end position="280"/>
    </location>
</feature>
<evidence type="ECO:0000256" key="3">
    <source>
        <dbReference type="ARBA" id="ARBA00022801"/>
    </source>
</evidence>
<dbReference type="InterPro" id="IPR001965">
    <property type="entry name" value="Znf_PHD"/>
</dbReference>
<dbReference type="Pfam" id="PF00628">
    <property type="entry name" value="PHD"/>
    <property type="match status" value="1"/>
</dbReference>
<protein>
    <submittedName>
        <fullName evidence="10">Helicase protein MOM1</fullName>
    </submittedName>
</protein>
<keyword evidence="3" id="KW-0378">Hydrolase</keyword>
<proteinExistence type="predicted"/>
<feature type="region of interest" description="Disordered" evidence="6">
    <location>
        <begin position="2600"/>
        <end position="2631"/>
    </location>
</feature>
<dbReference type="Pfam" id="PF00271">
    <property type="entry name" value="Helicase_C"/>
    <property type="match status" value="1"/>
</dbReference>
<dbReference type="GO" id="GO:0008270">
    <property type="term" value="F:zinc ion binding"/>
    <property type="evidence" value="ECO:0007669"/>
    <property type="project" value="UniProtKB-KW"/>
</dbReference>
<dbReference type="PROSITE" id="PS50016">
    <property type="entry name" value="ZF_PHD_2"/>
    <property type="match status" value="1"/>
</dbReference>
<evidence type="ECO:0000259" key="7">
    <source>
        <dbReference type="PROSITE" id="PS50013"/>
    </source>
</evidence>
<dbReference type="InterPro" id="IPR000953">
    <property type="entry name" value="Chromo/chromo_shadow_dom"/>
</dbReference>
<dbReference type="GO" id="GO:0016787">
    <property type="term" value="F:hydrolase activity"/>
    <property type="evidence" value="ECO:0007669"/>
    <property type="project" value="UniProtKB-KW"/>
</dbReference>
<organism evidence="10 11">
    <name type="scientific">Cucurbita argyrosperma subsp. sororia</name>
    <dbReference type="NCBI Taxonomy" id="37648"/>
    <lineage>
        <taxon>Eukaryota</taxon>
        <taxon>Viridiplantae</taxon>
        <taxon>Streptophyta</taxon>
        <taxon>Embryophyta</taxon>
        <taxon>Tracheophyta</taxon>
        <taxon>Spermatophyta</taxon>
        <taxon>Magnoliopsida</taxon>
        <taxon>eudicotyledons</taxon>
        <taxon>Gunneridae</taxon>
        <taxon>Pentapetalae</taxon>
        <taxon>rosids</taxon>
        <taxon>fabids</taxon>
        <taxon>Cucurbitales</taxon>
        <taxon>Cucurbitaceae</taxon>
        <taxon>Cucurbiteae</taxon>
        <taxon>Cucurbita</taxon>
    </lineage>
</organism>
<feature type="non-terminal residue" evidence="10">
    <location>
        <position position="1"/>
    </location>
</feature>
<dbReference type="SMART" id="SM00249">
    <property type="entry name" value="PHD"/>
    <property type="match status" value="1"/>
</dbReference>
<evidence type="ECO:0000256" key="4">
    <source>
        <dbReference type="ARBA" id="ARBA00022833"/>
    </source>
</evidence>
<feature type="region of interest" description="Disordered" evidence="6">
    <location>
        <begin position="1338"/>
        <end position="1359"/>
    </location>
</feature>
<feature type="compositionally biased region" description="Polar residues" evidence="6">
    <location>
        <begin position="63"/>
        <end position="75"/>
    </location>
</feature>
<feature type="domain" description="Chromo" evidence="7">
    <location>
        <begin position="624"/>
        <end position="691"/>
    </location>
</feature>
<feature type="compositionally biased region" description="Basic and acidic residues" evidence="6">
    <location>
        <begin position="1341"/>
        <end position="1354"/>
    </location>
</feature>
<dbReference type="EMBL" id="JAGKQH010000001">
    <property type="protein sequence ID" value="KAG6607145.1"/>
    <property type="molecule type" value="Genomic_DNA"/>
</dbReference>
<dbReference type="InterPro" id="IPR056882">
    <property type="entry name" value="MOM1_dom"/>
</dbReference>
<dbReference type="InterPro" id="IPR001650">
    <property type="entry name" value="Helicase_C-like"/>
</dbReference>
<feature type="domain" description="Chromo" evidence="7">
    <location>
        <begin position="549"/>
        <end position="617"/>
    </location>
</feature>
<feature type="compositionally biased region" description="Basic and acidic residues" evidence="6">
    <location>
        <begin position="162"/>
        <end position="183"/>
    </location>
</feature>
<evidence type="ECO:0000259" key="9">
    <source>
        <dbReference type="PROSITE" id="PS51194"/>
    </source>
</evidence>
<evidence type="ECO:0000313" key="10">
    <source>
        <dbReference type="EMBL" id="KAG6607145.1"/>
    </source>
</evidence>
<feature type="compositionally biased region" description="Basic and acidic residues" evidence="6">
    <location>
        <begin position="77"/>
        <end position="88"/>
    </location>
</feature>
<feature type="region of interest" description="Disordered" evidence="6">
    <location>
        <begin position="215"/>
        <end position="280"/>
    </location>
</feature>
<dbReference type="CDD" id="cd18793">
    <property type="entry name" value="SF2_C_SNF"/>
    <property type="match status" value="1"/>
</dbReference>
<feature type="compositionally biased region" description="Low complexity" evidence="6">
    <location>
        <begin position="2428"/>
        <end position="2443"/>
    </location>
</feature>
<reference evidence="10 11" key="1">
    <citation type="journal article" date="2021" name="Hortic Res">
        <title>The domestication of Cucurbita argyrosperma as revealed by the genome of its wild relative.</title>
        <authorList>
            <person name="Barrera-Redondo J."/>
            <person name="Sanchez-de la Vega G."/>
            <person name="Aguirre-Liguori J.A."/>
            <person name="Castellanos-Morales G."/>
            <person name="Gutierrez-Guerrero Y.T."/>
            <person name="Aguirre-Dugua X."/>
            <person name="Aguirre-Planter E."/>
            <person name="Tenaillon M.I."/>
            <person name="Lira-Saade R."/>
            <person name="Eguiarte L.E."/>
        </authorList>
    </citation>
    <scope>NUCLEOTIDE SEQUENCE [LARGE SCALE GENOMIC DNA]</scope>
    <source>
        <strain evidence="10">JBR-2021</strain>
    </source>
</reference>
<feature type="region of interest" description="Disordered" evidence="6">
    <location>
        <begin position="36"/>
        <end position="194"/>
    </location>
</feature>
<feature type="region of interest" description="Disordered" evidence="6">
    <location>
        <begin position="2428"/>
        <end position="2556"/>
    </location>
</feature>
<evidence type="ECO:0000256" key="5">
    <source>
        <dbReference type="PROSITE-ProRule" id="PRU00146"/>
    </source>
</evidence>
<dbReference type="PROSITE" id="PS50013">
    <property type="entry name" value="CHROMO_2"/>
    <property type="match status" value="2"/>
</dbReference>
<feature type="domain" description="PHD-type" evidence="8">
    <location>
        <begin position="489"/>
        <end position="538"/>
    </location>
</feature>
<dbReference type="Proteomes" id="UP000685013">
    <property type="component" value="Chromosome 1"/>
</dbReference>
<feature type="region of interest" description="Disordered" evidence="6">
    <location>
        <begin position="1756"/>
        <end position="1789"/>
    </location>
</feature>
<keyword evidence="4" id="KW-0862">Zinc</keyword>
<gene>
    <name evidence="10" type="primary">MOM1</name>
    <name evidence="10" type="ORF">SDJN03_00487</name>
</gene>
<dbReference type="SMART" id="SM00298">
    <property type="entry name" value="CHROMO"/>
    <property type="match status" value="2"/>
</dbReference>
<dbReference type="PANTHER" id="PTHR35116:SF2">
    <property type="entry name" value="ATP-DEPENDENT HELICASE FAMILY PROTEIN-RELATED"/>
    <property type="match status" value="1"/>
</dbReference>
<evidence type="ECO:0000313" key="11">
    <source>
        <dbReference type="Proteomes" id="UP000685013"/>
    </source>
</evidence>
<dbReference type="GO" id="GO:0004386">
    <property type="term" value="F:helicase activity"/>
    <property type="evidence" value="ECO:0007669"/>
    <property type="project" value="UniProtKB-KW"/>
</dbReference>
<evidence type="ECO:0000256" key="1">
    <source>
        <dbReference type="ARBA" id="ARBA00022723"/>
    </source>
</evidence>
<comment type="caution">
    <text evidence="10">The sequence shown here is derived from an EMBL/GenBank/DDBJ whole genome shotgun (WGS) entry which is preliminary data.</text>
</comment>
<keyword evidence="10" id="KW-0067">ATP-binding</keyword>
<keyword evidence="2 5" id="KW-0863">Zinc-finger</keyword>
<evidence type="ECO:0000259" key="8">
    <source>
        <dbReference type="PROSITE" id="PS50016"/>
    </source>
</evidence>
<dbReference type="PROSITE" id="PS51194">
    <property type="entry name" value="HELICASE_CTER"/>
    <property type="match status" value="1"/>
</dbReference>
<dbReference type="InterPro" id="IPR039322">
    <property type="entry name" value="MOM1"/>
</dbReference>
<keyword evidence="11" id="KW-1185">Reference proteome</keyword>
<feature type="compositionally biased region" description="Polar residues" evidence="6">
    <location>
        <begin position="2607"/>
        <end position="2621"/>
    </location>
</feature>
<evidence type="ECO:0000256" key="2">
    <source>
        <dbReference type="ARBA" id="ARBA00022771"/>
    </source>
</evidence>
<accession>A0AAV6P7N5</accession>
<keyword evidence="1" id="KW-0479">Metal-binding</keyword>
<name>A0AAV6P7N5_9ROSI</name>
<keyword evidence="10" id="KW-0547">Nucleotide-binding</keyword>
<dbReference type="InterPro" id="IPR019787">
    <property type="entry name" value="Znf_PHD-finger"/>
</dbReference>
<feature type="compositionally biased region" description="Pro residues" evidence="6">
    <location>
        <begin position="2524"/>
        <end position="2536"/>
    </location>
</feature>